<accession>A0A0G0MJK9</accession>
<dbReference type="Pfam" id="PF15566">
    <property type="entry name" value="Imm32"/>
    <property type="match status" value="1"/>
</dbReference>
<comment type="caution">
    <text evidence="1">The sequence shown here is derived from an EMBL/GenBank/DDBJ whole genome shotgun (WGS) entry which is preliminary data.</text>
</comment>
<dbReference type="InterPro" id="IPR029083">
    <property type="entry name" value="Imm32"/>
</dbReference>
<reference evidence="1 2" key="1">
    <citation type="journal article" date="2015" name="Nature">
        <title>rRNA introns, odd ribosomes, and small enigmatic genomes across a large radiation of phyla.</title>
        <authorList>
            <person name="Brown C.T."/>
            <person name="Hug L.A."/>
            <person name="Thomas B.C."/>
            <person name="Sharon I."/>
            <person name="Castelle C.J."/>
            <person name="Singh A."/>
            <person name="Wilkins M.J."/>
            <person name="Williams K.H."/>
            <person name="Banfield J.F."/>
        </authorList>
    </citation>
    <scope>NUCLEOTIDE SEQUENCE [LARGE SCALE GENOMIC DNA]</scope>
</reference>
<evidence type="ECO:0000313" key="1">
    <source>
        <dbReference type="EMBL" id="KKR03328.1"/>
    </source>
</evidence>
<dbReference type="AlphaFoldDB" id="A0A0G0MJK9"/>
<dbReference type="EMBL" id="LBWG01000032">
    <property type="protein sequence ID" value="KKR03328.1"/>
    <property type="molecule type" value="Genomic_DNA"/>
</dbReference>
<dbReference type="Proteomes" id="UP000033935">
    <property type="component" value="Unassembled WGS sequence"/>
</dbReference>
<evidence type="ECO:0000313" key="2">
    <source>
        <dbReference type="Proteomes" id="UP000033935"/>
    </source>
</evidence>
<sequence length="101" mass="11234">MKNISKKVPSKNGILYIYPVIYNGKTTKVNIDGNPDGLRYLANLLNYVADLEQGKMALPDGERFHIHLKAGNELGWHSSEVEICRADAKGTGELPQYMDQG</sequence>
<name>A0A0G0MJK9_9BACT</name>
<protein>
    <submittedName>
        <fullName evidence="1">Uncharacterized protein</fullName>
    </submittedName>
</protein>
<organism evidence="1 2">
    <name type="scientific">Candidatus Uhrbacteria bacterium GW2011_GWF2_39_13</name>
    <dbReference type="NCBI Taxonomy" id="1618995"/>
    <lineage>
        <taxon>Bacteria</taxon>
        <taxon>Candidatus Uhriibacteriota</taxon>
    </lineage>
</organism>
<proteinExistence type="predicted"/>
<gene>
    <name evidence="1" type="ORF">UT30_C0032G0007</name>
</gene>